<feature type="transmembrane region" description="Helical" evidence="1">
    <location>
        <begin position="62"/>
        <end position="82"/>
    </location>
</feature>
<keyword evidence="1" id="KW-0472">Membrane</keyword>
<evidence type="ECO:0008006" key="5">
    <source>
        <dbReference type="Google" id="ProtNLM"/>
    </source>
</evidence>
<comment type="caution">
    <text evidence="3">The sequence shown here is derived from an EMBL/GenBank/DDBJ whole genome shotgun (WGS) entry which is preliminary data.</text>
</comment>
<name>A0A4V2S1B7_9ACTN</name>
<feature type="signal peptide" evidence="2">
    <location>
        <begin position="1"/>
        <end position="38"/>
    </location>
</feature>
<feature type="chain" id="PRO_5020652801" description="MYXO-CTERM domain-containing protein" evidence="2">
    <location>
        <begin position="39"/>
        <end position="97"/>
    </location>
</feature>
<organism evidence="3 4">
    <name type="scientific">Kribbella steppae</name>
    <dbReference type="NCBI Taxonomy" id="2512223"/>
    <lineage>
        <taxon>Bacteria</taxon>
        <taxon>Bacillati</taxon>
        <taxon>Actinomycetota</taxon>
        <taxon>Actinomycetes</taxon>
        <taxon>Propionibacteriales</taxon>
        <taxon>Kribbellaceae</taxon>
        <taxon>Kribbella</taxon>
    </lineage>
</organism>
<protein>
    <recommendedName>
        <fullName evidence="5">MYXO-CTERM domain-containing protein</fullName>
    </recommendedName>
</protein>
<accession>A0A4V2S1B7</accession>
<proteinExistence type="predicted"/>
<reference evidence="3 4" key="1">
    <citation type="journal article" date="2015" name="Stand. Genomic Sci.">
        <title>Genomic Encyclopedia of Bacterial and Archaeal Type Strains, Phase III: the genomes of soil and plant-associated and newly described type strains.</title>
        <authorList>
            <person name="Whitman W.B."/>
            <person name="Woyke T."/>
            <person name="Klenk H.P."/>
            <person name="Zhou Y."/>
            <person name="Lilburn T.G."/>
            <person name="Beck B.J."/>
            <person name="De Vos P."/>
            <person name="Vandamme P."/>
            <person name="Eisen J.A."/>
            <person name="Garrity G."/>
            <person name="Hugenholtz P."/>
            <person name="Kyrpides N.C."/>
        </authorList>
    </citation>
    <scope>NUCLEOTIDE SEQUENCE [LARGE SCALE GENOMIC DNA]</scope>
    <source>
        <strain evidence="3 4">VKM Ac-2572</strain>
    </source>
</reference>
<evidence type="ECO:0000256" key="2">
    <source>
        <dbReference type="SAM" id="SignalP"/>
    </source>
</evidence>
<sequence length="97" mass="9714">MTNAVRTTKQSMTTRLARLAAGAAVSVAFMTTAAPAMAQYSPEPGDVYVPAPEQPEPAVDVSSAALGALGGIALGGVGLGIASGIQRRRDHSTAHPA</sequence>
<evidence type="ECO:0000256" key="1">
    <source>
        <dbReference type="SAM" id="Phobius"/>
    </source>
</evidence>
<dbReference type="RefSeq" id="WP_132207614.1">
    <property type="nucleotide sequence ID" value="NZ_SLWN01000001.1"/>
</dbReference>
<gene>
    <name evidence="3" type="ORF">EV652_101899</name>
</gene>
<dbReference type="AlphaFoldDB" id="A0A4V2S1B7"/>
<keyword evidence="1" id="KW-0812">Transmembrane</keyword>
<dbReference type="EMBL" id="SLWN01000001">
    <property type="protein sequence ID" value="TCO36010.1"/>
    <property type="molecule type" value="Genomic_DNA"/>
</dbReference>
<keyword evidence="4" id="KW-1185">Reference proteome</keyword>
<keyword evidence="2" id="KW-0732">Signal</keyword>
<keyword evidence="1" id="KW-1133">Transmembrane helix</keyword>
<dbReference type="Proteomes" id="UP000294508">
    <property type="component" value="Unassembled WGS sequence"/>
</dbReference>
<evidence type="ECO:0000313" key="4">
    <source>
        <dbReference type="Proteomes" id="UP000294508"/>
    </source>
</evidence>
<evidence type="ECO:0000313" key="3">
    <source>
        <dbReference type="EMBL" id="TCO36010.1"/>
    </source>
</evidence>
<dbReference type="OrthoDB" id="9998812at2"/>